<sequence>MKLHGSEIIDVIIETKYDTNTTIAIRNLNKGLTLLCAVLWFANSRYF</sequence>
<gene>
    <name evidence="1" type="ORF">MORIYA_1188</name>
</gene>
<dbReference type="KEGG" id="mya:MORIYA_1188"/>
<accession>A0A330LN69</accession>
<protein>
    <submittedName>
        <fullName evidence="1">Uncharacterized protein</fullName>
    </submittedName>
</protein>
<dbReference type="Proteomes" id="UP000250163">
    <property type="component" value="Chromosome MORIYA"/>
</dbReference>
<name>A0A330LN69_9GAMM</name>
<proteinExistence type="predicted"/>
<organism evidence="1 2">
    <name type="scientific">Moritella yayanosii</name>
    <dbReference type="NCBI Taxonomy" id="69539"/>
    <lineage>
        <taxon>Bacteria</taxon>
        <taxon>Pseudomonadati</taxon>
        <taxon>Pseudomonadota</taxon>
        <taxon>Gammaproteobacteria</taxon>
        <taxon>Alteromonadales</taxon>
        <taxon>Moritellaceae</taxon>
        <taxon>Moritella</taxon>
    </lineage>
</organism>
<dbReference type="AlphaFoldDB" id="A0A330LN69"/>
<reference evidence="2" key="1">
    <citation type="submission" date="2018-05" db="EMBL/GenBank/DDBJ databases">
        <authorList>
            <person name="Cea G.-C."/>
            <person name="William W."/>
        </authorList>
    </citation>
    <scope>NUCLEOTIDE SEQUENCE [LARGE SCALE GENOMIC DNA]</scope>
    <source>
        <strain evidence="2">DB21MT 5</strain>
    </source>
</reference>
<evidence type="ECO:0000313" key="1">
    <source>
        <dbReference type="EMBL" id="SQD77666.1"/>
    </source>
</evidence>
<evidence type="ECO:0000313" key="2">
    <source>
        <dbReference type="Proteomes" id="UP000250163"/>
    </source>
</evidence>
<keyword evidence="2" id="KW-1185">Reference proteome</keyword>
<dbReference type="EMBL" id="LS483250">
    <property type="protein sequence ID" value="SQD77666.1"/>
    <property type="molecule type" value="Genomic_DNA"/>
</dbReference>